<dbReference type="Proteomes" id="UP000499080">
    <property type="component" value="Unassembled WGS sequence"/>
</dbReference>
<protein>
    <submittedName>
        <fullName evidence="1">Uncharacterized protein</fullName>
    </submittedName>
</protein>
<accession>A0A4Y2L5S3</accession>
<proteinExistence type="predicted"/>
<reference evidence="1 2" key="1">
    <citation type="journal article" date="2019" name="Sci. Rep.">
        <title>Orb-weaving spider Araneus ventricosus genome elucidates the spidroin gene catalogue.</title>
        <authorList>
            <person name="Kono N."/>
            <person name="Nakamura H."/>
            <person name="Ohtoshi R."/>
            <person name="Moran D.A.P."/>
            <person name="Shinohara A."/>
            <person name="Yoshida Y."/>
            <person name="Fujiwara M."/>
            <person name="Mori M."/>
            <person name="Tomita M."/>
            <person name="Arakawa K."/>
        </authorList>
    </citation>
    <scope>NUCLEOTIDE SEQUENCE [LARGE SCALE GENOMIC DNA]</scope>
</reference>
<sequence length="86" mass="9619">MKTSFPSPQMLVESVSITTQARVLISGFFSWRWGSSASSSGIGSRSMVLWPNATTWPDSLRVMSKGYFGWYFSICRSQQTPPNSDE</sequence>
<dbReference type="AlphaFoldDB" id="A0A4Y2L5S3"/>
<evidence type="ECO:0000313" key="2">
    <source>
        <dbReference type="Proteomes" id="UP000499080"/>
    </source>
</evidence>
<organism evidence="1 2">
    <name type="scientific">Araneus ventricosus</name>
    <name type="common">Orbweaver spider</name>
    <name type="synonym">Epeira ventricosa</name>
    <dbReference type="NCBI Taxonomy" id="182803"/>
    <lineage>
        <taxon>Eukaryota</taxon>
        <taxon>Metazoa</taxon>
        <taxon>Ecdysozoa</taxon>
        <taxon>Arthropoda</taxon>
        <taxon>Chelicerata</taxon>
        <taxon>Arachnida</taxon>
        <taxon>Araneae</taxon>
        <taxon>Araneomorphae</taxon>
        <taxon>Entelegynae</taxon>
        <taxon>Araneoidea</taxon>
        <taxon>Araneidae</taxon>
        <taxon>Araneus</taxon>
    </lineage>
</organism>
<evidence type="ECO:0000313" key="1">
    <source>
        <dbReference type="EMBL" id="GBN09147.1"/>
    </source>
</evidence>
<dbReference type="EMBL" id="BGPR01005325">
    <property type="protein sequence ID" value="GBN09147.1"/>
    <property type="molecule type" value="Genomic_DNA"/>
</dbReference>
<name>A0A4Y2L5S3_ARAVE</name>
<gene>
    <name evidence="1" type="ORF">AVEN_170723_1</name>
</gene>
<comment type="caution">
    <text evidence="1">The sequence shown here is derived from an EMBL/GenBank/DDBJ whole genome shotgun (WGS) entry which is preliminary data.</text>
</comment>
<keyword evidence="2" id="KW-1185">Reference proteome</keyword>